<dbReference type="GO" id="GO:0004560">
    <property type="term" value="F:alpha-L-fucosidase activity"/>
    <property type="evidence" value="ECO:0007669"/>
    <property type="project" value="InterPro"/>
</dbReference>
<proteinExistence type="inferred from homology"/>
<sequence>MISTFSQTQCNLNYSGIKETLTLLGGLFVIFCMKRLLTLTLFLGLAWGQATAENKKGDPENNERMAWWREARFGMFIHWGLYAIPAGEWEGNTNHAEWIRTTAQIPIEQYDKFVDEFNPLKFNADEWVRMARDAGMKYIVITSKHHDGFNLFDSQYTDYDIMSTPFKRDIMEELANACRKYGLKICWYHSIMDWHHPDYLPRRGWENRSPEGADLERYIAYMKNQLKELVQNYGDIGVLWFDGEWEETWAHGYGKDLYNYVRSLQPSIIINNRVDIGRAGMQGLTREGEYAGDFGTPEQEIPPTGLPGIDWETCMTMNNHWGYNKNDDNWKSTKDLIQKLADIASKGGNFLLNVGPTAEGLFPQPSINRLAAIGEWMKTNSEAIYGTQASPFKHLSWGRCTQKSIEGGTRLYLHVFSWPANGRLVVPGVYSRPGRAFLLSDPTNELNVHREEDALIINTPDVAPNPINSVVILDLVGNLDVNDPPMIS</sequence>
<dbReference type="PANTHER" id="PTHR10030:SF37">
    <property type="entry name" value="ALPHA-L-FUCOSIDASE-RELATED"/>
    <property type="match status" value="1"/>
</dbReference>
<keyword evidence="7" id="KW-1133">Transmembrane helix</keyword>
<evidence type="ECO:0000256" key="7">
    <source>
        <dbReference type="SAM" id="Phobius"/>
    </source>
</evidence>
<evidence type="ECO:0000256" key="5">
    <source>
        <dbReference type="ARBA" id="ARBA00022801"/>
    </source>
</evidence>
<dbReference type="Pfam" id="PF01120">
    <property type="entry name" value="Alpha_L_fucos"/>
    <property type="match status" value="1"/>
</dbReference>
<dbReference type="GO" id="GO:0005764">
    <property type="term" value="C:lysosome"/>
    <property type="evidence" value="ECO:0007669"/>
    <property type="project" value="TreeGrafter"/>
</dbReference>
<dbReference type="PRINTS" id="PR00741">
    <property type="entry name" value="GLHYDRLASE29"/>
</dbReference>
<dbReference type="InterPro" id="IPR057739">
    <property type="entry name" value="Glyco_hydro_29_N"/>
</dbReference>
<dbReference type="PANTHER" id="PTHR10030">
    <property type="entry name" value="ALPHA-L-FUCOSIDASE"/>
    <property type="match status" value="1"/>
</dbReference>
<feature type="transmembrane region" description="Helical" evidence="7">
    <location>
        <begin position="21"/>
        <end position="47"/>
    </location>
</feature>
<evidence type="ECO:0000256" key="2">
    <source>
        <dbReference type="ARBA" id="ARBA00007951"/>
    </source>
</evidence>
<evidence type="ECO:0000259" key="8">
    <source>
        <dbReference type="Pfam" id="PF01120"/>
    </source>
</evidence>
<feature type="non-terminal residue" evidence="9">
    <location>
        <position position="488"/>
    </location>
</feature>
<organism evidence="9">
    <name type="scientific">marine metagenome</name>
    <dbReference type="NCBI Taxonomy" id="408172"/>
    <lineage>
        <taxon>unclassified sequences</taxon>
        <taxon>metagenomes</taxon>
        <taxon>ecological metagenomes</taxon>
    </lineage>
</organism>
<dbReference type="EC" id="3.2.1.51" evidence="3"/>
<reference evidence="9" key="1">
    <citation type="submission" date="2018-05" db="EMBL/GenBank/DDBJ databases">
        <authorList>
            <person name="Lanie J.A."/>
            <person name="Ng W.-L."/>
            <person name="Kazmierczak K.M."/>
            <person name="Andrzejewski T.M."/>
            <person name="Davidsen T.M."/>
            <person name="Wayne K.J."/>
            <person name="Tettelin H."/>
            <person name="Glass J.I."/>
            <person name="Rusch D."/>
            <person name="Podicherti R."/>
            <person name="Tsui H.-C.T."/>
            <person name="Winkler M.E."/>
        </authorList>
    </citation>
    <scope>NUCLEOTIDE SEQUENCE</scope>
</reference>
<evidence type="ECO:0000256" key="6">
    <source>
        <dbReference type="ARBA" id="ARBA00023295"/>
    </source>
</evidence>
<evidence type="ECO:0000313" key="9">
    <source>
        <dbReference type="EMBL" id="SVB17485.1"/>
    </source>
</evidence>
<feature type="domain" description="Glycoside hydrolase family 29 N-terminal" evidence="8">
    <location>
        <begin position="57"/>
        <end position="382"/>
    </location>
</feature>
<keyword evidence="6" id="KW-0326">Glycosidase</keyword>
<dbReference type="InterPro" id="IPR016286">
    <property type="entry name" value="FUC_metazoa-typ"/>
</dbReference>
<accession>A0A382BUK9</accession>
<dbReference type="SMART" id="SM00812">
    <property type="entry name" value="Alpha_L_fucos"/>
    <property type="match status" value="1"/>
</dbReference>
<comment type="function">
    <text evidence="1">Alpha-L-fucosidase is responsible for hydrolyzing the alpha-1,6-linked fucose joined to the reducing-end N-acetylglucosamine of the carbohydrate moieties of glycoproteins.</text>
</comment>
<dbReference type="GO" id="GO:0016139">
    <property type="term" value="P:glycoside catabolic process"/>
    <property type="evidence" value="ECO:0007669"/>
    <property type="project" value="TreeGrafter"/>
</dbReference>
<dbReference type="Gene3D" id="3.20.20.80">
    <property type="entry name" value="Glycosidases"/>
    <property type="match status" value="1"/>
</dbReference>
<keyword evidence="4" id="KW-0732">Signal</keyword>
<dbReference type="InterPro" id="IPR017853">
    <property type="entry name" value="GH"/>
</dbReference>
<keyword evidence="7" id="KW-0812">Transmembrane</keyword>
<comment type="similarity">
    <text evidence="2">Belongs to the glycosyl hydrolase 29 family.</text>
</comment>
<dbReference type="InterPro" id="IPR000933">
    <property type="entry name" value="Glyco_hydro_29"/>
</dbReference>
<dbReference type="EMBL" id="UINC01031437">
    <property type="protein sequence ID" value="SVB17485.1"/>
    <property type="molecule type" value="Genomic_DNA"/>
</dbReference>
<evidence type="ECO:0000256" key="4">
    <source>
        <dbReference type="ARBA" id="ARBA00022729"/>
    </source>
</evidence>
<dbReference type="GO" id="GO:0006004">
    <property type="term" value="P:fucose metabolic process"/>
    <property type="evidence" value="ECO:0007669"/>
    <property type="project" value="InterPro"/>
</dbReference>
<dbReference type="AlphaFoldDB" id="A0A382BUK9"/>
<dbReference type="InterPro" id="IPR013780">
    <property type="entry name" value="Glyco_hydro_b"/>
</dbReference>
<dbReference type="Gene3D" id="2.60.40.1180">
    <property type="entry name" value="Golgi alpha-mannosidase II"/>
    <property type="match status" value="1"/>
</dbReference>
<protein>
    <recommendedName>
        <fullName evidence="3">alpha-L-fucosidase</fullName>
        <ecNumber evidence="3">3.2.1.51</ecNumber>
    </recommendedName>
</protein>
<evidence type="ECO:0000256" key="3">
    <source>
        <dbReference type="ARBA" id="ARBA00012662"/>
    </source>
</evidence>
<gene>
    <name evidence="9" type="ORF">METZ01_LOCUS170339</name>
</gene>
<name>A0A382BUK9_9ZZZZ</name>
<keyword evidence="7" id="KW-0472">Membrane</keyword>
<dbReference type="SUPFAM" id="SSF51445">
    <property type="entry name" value="(Trans)glycosidases"/>
    <property type="match status" value="1"/>
</dbReference>
<evidence type="ECO:0000256" key="1">
    <source>
        <dbReference type="ARBA" id="ARBA00004071"/>
    </source>
</evidence>
<keyword evidence="5" id="KW-0378">Hydrolase</keyword>